<dbReference type="Proteomes" id="UP000245119">
    <property type="component" value="Linkage Group LG5"/>
</dbReference>
<comment type="caution">
    <text evidence="1">The sequence shown here is derived from an EMBL/GenBank/DDBJ whole genome shotgun (WGS) entry which is preliminary data.</text>
</comment>
<name>A0A2T7PBF5_POMCA</name>
<dbReference type="AlphaFoldDB" id="A0A2T7PBF5"/>
<gene>
    <name evidence="1" type="ORF">C0Q70_10013</name>
</gene>
<organism evidence="1 2">
    <name type="scientific">Pomacea canaliculata</name>
    <name type="common">Golden apple snail</name>
    <dbReference type="NCBI Taxonomy" id="400727"/>
    <lineage>
        <taxon>Eukaryota</taxon>
        <taxon>Metazoa</taxon>
        <taxon>Spiralia</taxon>
        <taxon>Lophotrochozoa</taxon>
        <taxon>Mollusca</taxon>
        <taxon>Gastropoda</taxon>
        <taxon>Caenogastropoda</taxon>
        <taxon>Architaenioglossa</taxon>
        <taxon>Ampullarioidea</taxon>
        <taxon>Ampullariidae</taxon>
        <taxon>Pomacea</taxon>
    </lineage>
</organism>
<sequence>MLTIRLATYAVNLAGIEVLKTIALRSDQVWMEEEDYRCDSEVEADSDHEDHEETLEHHGGWLGNNLVHFHMMPASAHQRRGVCCWCTAAFCVVGQTSDSHRGVGGKLVMGRDRW</sequence>
<accession>A0A2T7PBF5</accession>
<evidence type="ECO:0000313" key="2">
    <source>
        <dbReference type="Proteomes" id="UP000245119"/>
    </source>
</evidence>
<evidence type="ECO:0000313" key="1">
    <source>
        <dbReference type="EMBL" id="PVD30738.1"/>
    </source>
</evidence>
<proteinExistence type="predicted"/>
<dbReference type="EMBL" id="PZQS01000005">
    <property type="protein sequence ID" value="PVD30738.1"/>
    <property type="molecule type" value="Genomic_DNA"/>
</dbReference>
<protein>
    <submittedName>
        <fullName evidence="1">Uncharacterized protein</fullName>
    </submittedName>
</protein>
<keyword evidence="2" id="KW-1185">Reference proteome</keyword>
<reference evidence="1 2" key="1">
    <citation type="submission" date="2018-04" db="EMBL/GenBank/DDBJ databases">
        <title>The genome of golden apple snail Pomacea canaliculata provides insight into stress tolerance and invasive adaptation.</title>
        <authorList>
            <person name="Liu C."/>
            <person name="Liu B."/>
            <person name="Ren Y."/>
            <person name="Zhang Y."/>
            <person name="Wang H."/>
            <person name="Li S."/>
            <person name="Jiang F."/>
            <person name="Yin L."/>
            <person name="Zhang G."/>
            <person name="Qian W."/>
            <person name="Fan W."/>
        </authorList>
    </citation>
    <scope>NUCLEOTIDE SEQUENCE [LARGE SCALE GENOMIC DNA]</scope>
    <source>
        <strain evidence="1">SZHN2017</strain>
        <tissue evidence="1">Muscle</tissue>
    </source>
</reference>